<evidence type="ECO:0000256" key="12">
    <source>
        <dbReference type="ARBA" id="ARBA00023016"/>
    </source>
</evidence>
<evidence type="ECO:0000256" key="11">
    <source>
        <dbReference type="ARBA" id="ARBA00022825"/>
    </source>
</evidence>
<feature type="chain" id="PRO_5038753327" description="Probable periplasmic serine endoprotease DegP-like" evidence="17">
    <location>
        <begin position="24"/>
        <end position="503"/>
    </location>
</feature>
<dbReference type="CDD" id="cd06779">
    <property type="entry name" value="cpPDZ_Deg_HtrA-like"/>
    <property type="match status" value="1"/>
</dbReference>
<feature type="active site" description="Charge relay system" evidence="14">
    <location>
        <position position="237"/>
    </location>
</feature>
<dbReference type="GO" id="GO:0004252">
    <property type="term" value="F:serine-type endopeptidase activity"/>
    <property type="evidence" value="ECO:0007669"/>
    <property type="project" value="InterPro"/>
</dbReference>
<evidence type="ECO:0000256" key="8">
    <source>
        <dbReference type="ARBA" id="ARBA00022737"/>
    </source>
</evidence>
<keyword evidence="10" id="KW-0378">Hydrolase</keyword>
<evidence type="ECO:0000256" key="13">
    <source>
        <dbReference type="ARBA" id="ARBA00032850"/>
    </source>
</evidence>
<evidence type="ECO:0000256" key="17">
    <source>
        <dbReference type="SAM" id="SignalP"/>
    </source>
</evidence>
<dbReference type="PANTHER" id="PTHR22939">
    <property type="entry name" value="SERINE PROTEASE FAMILY S1C HTRA-RELATED"/>
    <property type="match status" value="1"/>
</dbReference>
<dbReference type="InterPro" id="IPR011782">
    <property type="entry name" value="Pept_S1C_Do"/>
</dbReference>
<keyword evidence="7 17" id="KW-0732">Signal</keyword>
<evidence type="ECO:0000259" key="18">
    <source>
        <dbReference type="PROSITE" id="PS50106"/>
    </source>
</evidence>
<sequence length="503" mass="52469">MKHSLLTALLFACGLTACTEAAAVETPSKVAALAPAVAATAAPLVAGLPDFSALVDREGRAVVNISTTQTIRANRNQMPEFGEDDPFEFFRRFGLPVPPGGQQQRPGPQRDETAKSLGSGFIFDADGYVLTNAHVVANADEITVKLIDKREFKAKVIGADARTDVAVLKIEAKGLPVVDLGSSEKLKVGEWVVAIGSPFGLDNSVTAGIVSGKGRNLPDENFVPFIQTDAAVNPGNSGGPLFNVRGEVVGINSQIFSRSGGYMGLSFAIPIDTAMQIVNQLKSHGKVTRGRMGVTIQPLTDDLARDFGLKSGKGALINNVEADAPAGKAGIKAGDVILKFNGVEIGDGADLQRTVGATKPGASVPVEIWRDKAAKTLTVTVVELEQAADGRSAQRERKADRKSEAGAKSGLAVREADPRLLRQLGLKFGLQVVDVNGPAARAGIQPGDVIVGIAGEDVKSLAHLDGVLSAAKAGSSVALRIRRGEAAMFVSLKLGDKSEKSSD</sequence>
<feature type="signal peptide" evidence="17">
    <location>
        <begin position="1"/>
        <end position="23"/>
    </location>
</feature>
<comment type="subcellular location">
    <subcellularLocation>
        <location evidence="2">Periplasm</location>
    </subcellularLocation>
</comment>
<keyword evidence="20" id="KW-1185">Reference proteome</keyword>
<feature type="binding site" evidence="15">
    <location>
        <begin position="235"/>
        <end position="237"/>
    </location>
    <ligand>
        <name>substrate</name>
    </ligand>
</feature>
<feature type="compositionally biased region" description="Basic and acidic residues" evidence="16">
    <location>
        <begin position="392"/>
        <end position="405"/>
    </location>
</feature>
<organism evidence="19 20">
    <name type="scientific">Chitinimonas arctica</name>
    <dbReference type="NCBI Taxonomy" id="2594795"/>
    <lineage>
        <taxon>Bacteria</taxon>
        <taxon>Pseudomonadati</taxon>
        <taxon>Pseudomonadota</taxon>
        <taxon>Betaproteobacteria</taxon>
        <taxon>Neisseriales</taxon>
        <taxon>Chitinibacteraceae</taxon>
        <taxon>Chitinimonas</taxon>
    </lineage>
</organism>
<keyword evidence="8" id="KW-0677">Repeat</keyword>
<evidence type="ECO:0000256" key="16">
    <source>
        <dbReference type="SAM" id="MobiDB-lite"/>
    </source>
</evidence>
<dbReference type="RefSeq" id="WP_143856464.1">
    <property type="nucleotide sequence ID" value="NZ_CP041730.1"/>
</dbReference>
<evidence type="ECO:0000256" key="10">
    <source>
        <dbReference type="ARBA" id="ARBA00022801"/>
    </source>
</evidence>
<accession>A0A516SBL3</accession>
<keyword evidence="11" id="KW-0720">Serine protease</keyword>
<dbReference type="GO" id="GO:0042597">
    <property type="term" value="C:periplasmic space"/>
    <property type="evidence" value="ECO:0007669"/>
    <property type="project" value="UniProtKB-SubCell"/>
</dbReference>
<protein>
    <recommendedName>
        <fullName evidence="5">Probable periplasmic serine endoprotease DegP-like</fullName>
        <ecNumber evidence="4">3.4.21.107</ecNumber>
    </recommendedName>
    <alternativeName>
        <fullName evidence="13">Protease Do</fullName>
    </alternativeName>
</protein>
<evidence type="ECO:0000256" key="2">
    <source>
        <dbReference type="ARBA" id="ARBA00004418"/>
    </source>
</evidence>
<feature type="domain" description="PDZ" evidence="18">
    <location>
        <begin position="286"/>
        <end position="345"/>
    </location>
</feature>
<proteinExistence type="inferred from homology"/>
<evidence type="ECO:0000256" key="7">
    <source>
        <dbReference type="ARBA" id="ARBA00022729"/>
    </source>
</evidence>
<gene>
    <name evidence="19" type="ORF">FNU76_03760</name>
</gene>
<dbReference type="InterPro" id="IPR036034">
    <property type="entry name" value="PDZ_sf"/>
</dbReference>
<evidence type="ECO:0000313" key="20">
    <source>
        <dbReference type="Proteomes" id="UP000317550"/>
    </source>
</evidence>
<dbReference type="EMBL" id="CP041730">
    <property type="protein sequence ID" value="QDQ25539.1"/>
    <property type="molecule type" value="Genomic_DNA"/>
</dbReference>
<dbReference type="SUPFAM" id="SSF50156">
    <property type="entry name" value="PDZ domain-like"/>
    <property type="match status" value="2"/>
</dbReference>
<dbReference type="NCBIfam" id="TIGR02037">
    <property type="entry name" value="degP_htrA_DO"/>
    <property type="match status" value="1"/>
</dbReference>
<evidence type="ECO:0000256" key="3">
    <source>
        <dbReference type="ARBA" id="ARBA00010541"/>
    </source>
</evidence>
<keyword evidence="9" id="KW-0574">Periplasm</keyword>
<dbReference type="CDD" id="cd10839">
    <property type="entry name" value="cpPDZ1_DegP-like"/>
    <property type="match status" value="1"/>
</dbReference>
<evidence type="ECO:0000256" key="5">
    <source>
        <dbReference type="ARBA" id="ARBA00013958"/>
    </source>
</evidence>
<feature type="active site" description="Charge relay system" evidence="14">
    <location>
        <position position="164"/>
    </location>
</feature>
<dbReference type="InterPro" id="IPR001940">
    <property type="entry name" value="Peptidase_S1C"/>
</dbReference>
<dbReference type="Pfam" id="PF13180">
    <property type="entry name" value="PDZ_2"/>
    <property type="match status" value="1"/>
</dbReference>
<comment type="catalytic activity">
    <reaction evidence="1">
        <text>Acts on substrates that are at least partially unfolded. The cleavage site P1 residue is normally between a pair of hydrophobic residues, such as Val-|-Val.</text>
        <dbReference type="EC" id="3.4.21.107"/>
    </reaction>
</comment>
<dbReference type="InterPro" id="IPR009003">
    <property type="entry name" value="Peptidase_S1_PA"/>
</dbReference>
<keyword evidence="6 19" id="KW-0645">Protease</keyword>
<evidence type="ECO:0000256" key="15">
    <source>
        <dbReference type="PIRSR" id="PIRSR611782-2"/>
    </source>
</evidence>
<feature type="binding site" evidence="15">
    <location>
        <position position="164"/>
    </location>
    <ligand>
        <name>substrate</name>
    </ligand>
</feature>
<feature type="binding site" evidence="15">
    <location>
        <position position="134"/>
    </location>
    <ligand>
        <name>substrate</name>
    </ligand>
</feature>
<feature type="domain" description="PDZ" evidence="18">
    <location>
        <begin position="381"/>
        <end position="485"/>
    </location>
</feature>
<evidence type="ECO:0000256" key="1">
    <source>
        <dbReference type="ARBA" id="ARBA00001772"/>
    </source>
</evidence>
<dbReference type="PROSITE" id="PS50106">
    <property type="entry name" value="PDZ"/>
    <property type="match status" value="2"/>
</dbReference>
<dbReference type="SUPFAM" id="SSF50494">
    <property type="entry name" value="Trypsin-like serine proteases"/>
    <property type="match status" value="1"/>
</dbReference>
<keyword evidence="12" id="KW-0346">Stress response</keyword>
<feature type="active site" description="Charge relay system" evidence="14">
    <location>
        <position position="134"/>
    </location>
</feature>
<dbReference type="EC" id="3.4.21.107" evidence="4"/>
<dbReference type="InterPro" id="IPR041489">
    <property type="entry name" value="PDZ_6"/>
</dbReference>
<evidence type="ECO:0000256" key="4">
    <source>
        <dbReference type="ARBA" id="ARBA00013035"/>
    </source>
</evidence>
<dbReference type="SMART" id="SM00228">
    <property type="entry name" value="PDZ"/>
    <property type="match status" value="2"/>
</dbReference>
<reference evidence="20" key="1">
    <citation type="submission" date="2019-07" db="EMBL/GenBank/DDBJ databases">
        <title>Chitinimonas sp. nov., isolated from Ny-Alesund, arctica soil.</title>
        <authorList>
            <person name="Xu Q."/>
            <person name="Peng F."/>
        </authorList>
    </citation>
    <scope>NUCLEOTIDE SEQUENCE [LARGE SCALE GENOMIC DNA]</scope>
    <source>
        <strain evidence="20">R3-44</strain>
    </source>
</reference>
<comment type="similarity">
    <text evidence="3">Belongs to the peptidase S1C family.</text>
</comment>
<dbReference type="InterPro" id="IPR001478">
    <property type="entry name" value="PDZ"/>
</dbReference>
<dbReference type="Gene3D" id="2.40.10.120">
    <property type="match status" value="1"/>
</dbReference>
<name>A0A516SBL3_9NEIS</name>
<feature type="region of interest" description="Disordered" evidence="16">
    <location>
        <begin position="388"/>
        <end position="409"/>
    </location>
</feature>
<dbReference type="OrthoDB" id="9758917at2"/>
<dbReference type="Gene3D" id="2.30.42.10">
    <property type="match status" value="2"/>
</dbReference>
<evidence type="ECO:0000313" key="19">
    <source>
        <dbReference type="EMBL" id="QDQ25539.1"/>
    </source>
</evidence>
<dbReference type="Pfam" id="PF17820">
    <property type="entry name" value="PDZ_6"/>
    <property type="match status" value="1"/>
</dbReference>
<dbReference type="Proteomes" id="UP000317550">
    <property type="component" value="Chromosome"/>
</dbReference>
<evidence type="ECO:0000256" key="6">
    <source>
        <dbReference type="ARBA" id="ARBA00022670"/>
    </source>
</evidence>
<dbReference type="KEGG" id="cari:FNU76_03760"/>
<dbReference type="PRINTS" id="PR00834">
    <property type="entry name" value="PROTEASES2C"/>
</dbReference>
<dbReference type="PANTHER" id="PTHR22939:SF130">
    <property type="entry name" value="PERIPLASMIC SERINE ENDOPROTEASE DEGP-LIKE-RELATED"/>
    <property type="match status" value="1"/>
</dbReference>
<evidence type="ECO:0000256" key="9">
    <source>
        <dbReference type="ARBA" id="ARBA00022764"/>
    </source>
</evidence>
<dbReference type="FunFam" id="2.40.10.120:FF:000007">
    <property type="entry name" value="Periplasmic serine endoprotease DegP-like"/>
    <property type="match status" value="1"/>
</dbReference>
<dbReference type="GO" id="GO:0006508">
    <property type="term" value="P:proteolysis"/>
    <property type="evidence" value="ECO:0007669"/>
    <property type="project" value="UniProtKB-KW"/>
</dbReference>
<evidence type="ECO:0000256" key="14">
    <source>
        <dbReference type="PIRSR" id="PIRSR611782-1"/>
    </source>
</evidence>
<dbReference type="Pfam" id="PF13365">
    <property type="entry name" value="Trypsin_2"/>
    <property type="match status" value="1"/>
</dbReference>
<dbReference type="PROSITE" id="PS51257">
    <property type="entry name" value="PROKAR_LIPOPROTEIN"/>
    <property type="match status" value="1"/>
</dbReference>
<dbReference type="AlphaFoldDB" id="A0A516SBL3"/>